<proteinExistence type="predicted"/>
<evidence type="ECO:0000313" key="2">
    <source>
        <dbReference type="Proteomes" id="UP000031056"/>
    </source>
</evidence>
<gene>
    <name evidence="1" type="ORF">M896_080470</name>
</gene>
<comment type="caution">
    <text evidence="1">The sequence shown here is derived from an EMBL/GenBank/DDBJ whole genome shotgun (WGS) entry which is preliminary data.</text>
</comment>
<dbReference type="RefSeq" id="XP_014563355.1">
    <property type="nucleotide sequence ID" value="XM_014707869.1"/>
</dbReference>
<keyword evidence="2" id="KW-1185">Reference proteome</keyword>
<organism evidence="1 2">
    <name type="scientific">Ordospora colligata OC4</name>
    <dbReference type="NCBI Taxonomy" id="1354746"/>
    <lineage>
        <taxon>Eukaryota</taxon>
        <taxon>Fungi</taxon>
        <taxon>Fungi incertae sedis</taxon>
        <taxon>Microsporidia</taxon>
        <taxon>Ordosporidae</taxon>
        <taxon>Ordospora</taxon>
    </lineage>
</organism>
<name>A0A0B2UJ16_9MICR</name>
<protein>
    <submittedName>
        <fullName evidence="1">Uncharacterized protein</fullName>
    </submittedName>
</protein>
<dbReference type="VEuPathDB" id="MicrosporidiaDB:M896_080470"/>
<dbReference type="HOGENOM" id="CLU_1190219_0_0_1"/>
<dbReference type="InParanoid" id="A0A0B2UJ16"/>
<evidence type="ECO:0000313" key="1">
    <source>
        <dbReference type="EMBL" id="KHN69313.1"/>
    </source>
</evidence>
<accession>A0A0B2UJ16</accession>
<dbReference type="EMBL" id="JOKQ01000008">
    <property type="protein sequence ID" value="KHN69313.1"/>
    <property type="molecule type" value="Genomic_DNA"/>
</dbReference>
<dbReference type="Proteomes" id="UP000031056">
    <property type="component" value="Unassembled WGS sequence"/>
</dbReference>
<sequence length="233" mass="26472">MYILVGRCGIEEDSRIRTSIIDKIKDENIKQTIRNVWLPKFQDTLKELNELTFATGDASIDLNEKMYFELLLEISDRDAAFFKHAGNLLSIVNCMAEPKGKDIAESVVENMVRSMKRLLIAYSVEDNNAMKTSAVRIGINKRDKEATMREVKCVAKILYLSADKNGVSNETKESVNEDIKKFISCYEKLIQNNIQESKLSINIANDRMKSTEANNEIVNSSVAGIMMNEDRNM</sequence>
<dbReference type="AlphaFoldDB" id="A0A0B2UJ16"/>
<dbReference type="GeneID" id="26262087"/>
<reference evidence="1 2" key="1">
    <citation type="journal article" date="2014" name="MBio">
        <title>The Ordospora colligata genome; evolution of extreme reduction in microsporidia and host-to-parasite horizontal gene transfer.</title>
        <authorList>
            <person name="Pombert J.-F."/>
            <person name="Haag K.L."/>
            <person name="Beidas S."/>
            <person name="Ebert D."/>
            <person name="Keeling P.J."/>
        </authorList>
    </citation>
    <scope>NUCLEOTIDE SEQUENCE [LARGE SCALE GENOMIC DNA]</scope>
    <source>
        <strain evidence="1 2">OC4</strain>
    </source>
</reference>